<evidence type="ECO:0000313" key="2">
    <source>
        <dbReference type="Proteomes" id="UP000630149"/>
    </source>
</evidence>
<accession>A0A917JZ73</accession>
<name>A0A917JZ73_9GAMM</name>
<dbReference type="Proteomes" id="UP000630149">
    <property type="component" value="Unassembled WGS sequence"/>
</dbReference>
<protein>
    <submittedName>
        <fullName evidence="1">Uncharacterized protein</fullName>
    </submittedName>
</protein>
<dbReference type="EMBL" id="BMOB01000007">
    <property type="protein sequence ID" value="GGI89266.1"/>
    <property type="molecule type" value="Genomic_DNA"/>
</dbReference>
<evidence type="ECO:0000313" key="1">
    <source>
        <dbReference type="EMBL" id="GGI89266.1"/>
    </source>
</evidence>
<keyword evidence="2" id="KW-1185">Reference proteome</keyword>
<proteinExistence type="predicted"/>
<organism evidence="1 2">
    <name type="scientific">Legionella impletisoli</name>
    <dbReference type="NCBI Taxonomy" id="343510"/>
    <lineage>
        <taxon>Bacteria</taxon>
        <taxon>Pseudomonadati</taxon>
        <taxon>Pseudomonadota</taxon>
        <taxon>Gammaproteobacteria</taxon>
        <taxon>Legionellales</taxon>
        <taxon>Legionellaceae</taxon>
        <taxon>Legionella</taxon>
    </lineage>
</organism>
<gene>
    <name evidence="1" type="ORF">GCM10007966_17520</name>
</gene>
<dbReference type="AlphaFoldDB" id="A0A917JZ73"/>
<reference evidence="1" key="2">
    <citation type="submission" date="2020-09" db="EMBL/GenBank/DDBJ databases">
        <authorList>
            <person name="Sun Q."/>
            <person name="Ohkuma M."/>
        </authorList>
    </citation>
    <scope>NUCLEOTIDE SEQUENCE</scope>
    <source>
        <strain evidence="1">JCM 13919</strain>
    </source>
</reference>
<comment type="caution">
    <text evidence="1">The sequence shown here is derived from an EMBL/GenBank/DDBJ whole genome shotgun (WGS) entry which is preliminary data.</text>
</comment>
<reference evidence="1" key="1">
    <citation type="journal article" date="2014" name="Int. J. Syst. Evol. Microbiol.">
        <title>Complete genome sequence of Corynebacterium casei LMG S-19264T (=DSM 44701T), isolated from a smear-ripened cheese.</title>
        <authorList>
            <consortium name="US DOE Joint Genome Institute (JGI-PGF)"/>
            <person name="Walter F."/>
            <person name="Albersmeier A."/>
            <person name="Kalinowski J."/>
            <person name="Ruckert C."/>
        </authorList>
    </citation>
    <scope>NUCLEOTIDE SEQUENCE</scope>
    <source>
        <strain evidence="1">JCM 13919</strain>
    </source>
</reference>
<sequence>MLSCMLLSRLQKFSHELTLIPDKTARDVDLLQDIHTFLENLPVELRSKEEDLSPEQTLAIEEFVLKLFAERWERIKDTAEDYTLSNSTVNQLWITYAQELEDLPNRTYLQILFPNVTNRKDPNTLALLHECRNPQSLYLAQDGVTLCQVSGLFSRIIMGKSLSTYRQNKLSKVYPLSINELRRLRAKPDHSFSAQHAGYEYTKFWSYLENLVFRTWENKGRPPRMAVVELYELLQYFFQSSPRNQIEFHKRIFALNEMLEGEPVDDVNSFFGQVIEVEGRSCFLIDVLLGCLEQDLSSLHSKLHGIVKWISQYDASFILNSRSLRPLYESLHLGAGFTVNDLIEALQNLSEAESEYKDDLVQIILKLEATKSFEKYIIEEIEALYKKRWLTIMGKELDYTRTQVGLNALWIRLAQLLSGADLVSKNYYTLLMPTLKSEIDPIELQSTVNFSLDDTLLSEDGQMLIYLPYCLRQLESQGTFYVPSMGLNSPPHPLTEIEKERLKSNGKYRRYLKTYEQDEIEPLSIPTLLAIWNLVNHSLYPVGLIYAKNYSVAQLTAAEEAFDEFREYFEALTHEEKEQITKHTIIYYGQKRTFGDVLDQVYKGECVALCCRWFMQLVVDYFPWLKFRRDIEENRIVQLDEIRHAAQRKIINKNKSNELIRHLQKIYCSLLSRRFSEKTHRISGFNYENDVPEIGEKLFNLLAPFFVAEKFDSVHEVYIEVIKQVNASLFDGTNHPSDDTKRWLKSIMTGELFRVTSWLNPQAMLNVFPVLMPNNSPAHDAVIKAMISKSHPFIREICFNLFCLSTLTDKAMRQLKHALDTSSISLDEDYLLLCLSDLIARRLSQEGSKSSTLGFEFHRRRPMVKKDWERTILQGFKSLPETVLSIADLLQHAENTLIRLRIPLTLNLQKYWFSLTSRRLPPPGFSHTSDVTGPTLSS</sequence>